<keyword evidence="1" id="KW-0812">Transmembrane</keyword>
<comment type="caution">
    <text evidence="2">The sequence shown here is derived from an EMBL/GenBank/DDBJ whole genome shotgun (WGS) entry which is preliminary data.</text>
</comment>
<evidence type="ECO:0000313" key="3">
    <source>
        <dbReference type="Proteomes" id="UP001652461"/>
    </source>
</evidence>
<gene>
    <name evidence="2" type="ORF">OCV63_16405</name>
</gene>
<keyword evidence="3" id="KW-1185">Reference proteome</keyword>
<dbReference type="EMBL" id="JAOQKC010000033">
    <property type="protein sequence ID" value="MCU6698449.1"/>
    <property type="molecule type" value="Genomic_DNA"/>
</dbReference>
<sequence>MNEYQETYEKEISLIELMFYCLKKWRWIVTAMLVMAVLAGGYKYRATVKDNAAKREAELNSDIKGENQKKEVVTNPNIEYYELAIDNTQQNLDTMKDYIDNSVIMNLDAYHLNTGILSFYIHADNANDAMLGNLMAAYKTFATDGRLAEALQAAGSKMETSEVQYLIKFDTEELSATEQNANEDATSTVLIAGNQKKPTVFQVQITAENEKKCKTYIEAAEKAFNEYSQELQGKISAHELELLSTAQTERIDRDIESYQTNVLYNYNNQFSSLKTMQSDLKTLKEQEGETIVIGNEVAYASPATAAVKYAIVGLVLGAFLAAFVLVVIFLMSGRLESTDGFREEYGMPLLGQVTKQDGKKRIFGFIDKWLVRLQEGAYADITYEEQVKIAAANLKAAAKEGDLKKIMLAGTIAKEEAEAFRAEFAKELDGITLSGYERIVFQASALEELDSYDGVLFLEKQGTSYSKMIKKERTLAADRDVKVLGAVVL</sequence>
<dbReference type="Proteomes" id="UP001652461">
    <property type="component" value="Unassembled WGS sequence"/>
</dbReference>
<evidence type="ECO:0008006" key="4">
    <source>
        <dbReference type="Google" id="ProtNLM"/>
    </source>
</evidence>
<reference evidence="2 3" key="1">
    <citation type="journal article" date="2021" name="ISME Commun">
        <title>Automated analysis of genomic sequences facilitates high-throughput and comprehensive description of bacteria.</title>
        <authorList>
            <person name="Hitch T.C.A."/>
        </authorList>
    </citation>
    <scope>NUCLEOTIDE SEQUENCE [LARGE SCALE GENOMIC DNA]</scope>
    <source>
        <strain evidence="2 3">Sanger_04</strain>
    </source>
</reference>
<keyword evidence="1" id="KW-1133">Transmembrane helix</keyword>
<keyword evidence="1" id="KW-0472">Membrane</keyword>
<protein>
    <recommendedName>
        <fullName evidence="4">Capsular polysaccharide biosynthesis protein</fullName>
    </recommendedName>
</protein>
<name>A0ABT2S1G6_9FIRM</name>
<feature type="transmembrane region" description="Helical" evidence="1">
    <location>
        <begin position="309"/>
        <end position="332"/>
    </location>
</feature>
<accession>A0ABT2S1G6</accession>
<dbReference type="RefSeq" id="WP_158365313.1">
    <property type="nucleotide sequence ID" value="NZ_JAOQKC010000033.1"/>
</dbReference>
<evidence type="ECO:0000256" key="1">
    <source>
        <dbReference type="SAM" id="Phobius"/>
    </source>
</evidence>
<evidence type="ECO:0000313" key="2">
    <source>
        <dbReference type="EMBL" id="MCU6698449.1"/>
    </source>
</evidence>
<organism evidence="2 3">
    <name type="scientific">Laedolimicola ammoniilytica</name>
    <dbReference type="NCBI Taxonomy" id="2981771"/>
    <lineage>
        <taxon>Bacteria</taxon>
        <taxon>Bacillati</taxon>
        <taxon>Bacillota</taxon>
        <taxon>Clostridia</taxon>
        <taxon>Lachnospirales</taxon>
        <taxon>Lachnospiraceae</taxon>
        <taxon>Laedolimicola</taxon>
    </lineage>
</organism>
<feature type="transmembrane region" description="Helical" evidence="1">
    <location>
        <begin position="25"/>
        <end position="44"/>
    </location>
</feature>
<proteinExistence type="predicted"/>